<evidence type="ECO:0000256" key="5">
    <source>
        <dbReference type="ARBA" id="ARBA00022475"/>
    </source>
</evidence>
<dbReference type="CDD" id="cd13143">
    <property type="entry name" value="MATE_MepA_like"/>
    <property type="match status" value="1"/>
</dbReference>
<dbReference type="NCBIfam" id="TIGR00797">
    <property type="entry name" value="matE"/>
    <property type="match status" value="1"/>
</dbReference>
<evidence type="ECO:0000256" key="1">
    <source>
        <dbReference type="ARBA" id="ARBA00004429"/>
    </source>
</evidence>
<dbReference type="GO" id="GO:0046677">
    <property type="term" value="P:response to antibiotic"/>
    <property type="evidence" value="ECO:0007669"/>
    <property type="project" value="UniProtKB-KW"/>
</dbReference>
<name>A0A4R6XA00_9GAMM</name>
<dbReference type="PANTHER" id="PTHR43823:SF3">
    <property type="entry name" value="MULTIDRUG EXPORT PROTEIN MEPA"/>
    <property type="match status" value="1"/>
</dbReference>
<dbReference type="Proteomes" id="UP000295729">
    <property type="component" value="Unassembled WGS sequence"/>
</dbReference>
<dbReference type="PRINTS" id="PR00173">
    <property type="entry name" value="EDTRNSPORT"/>
</dbReference>
<comment type="caution">
    <text evidence="11">The sequence shown here is derived from an EMBL/GenBank/DDBJ whole genome shotgun (WGS) entry which is preliminary data.</text>
</comment>
<feature type="transmembrane region" description="Helical" evidence="10">
    <location>
        <begin position="195"/>
        <end position="215"/>
    </location>
</feature>
<dbReference type="EMBL" id="SNZA01000001">
    <property type="protein sequence ID" value="TDR14879.1"/>
    <property type="molecule type" value="Genomic_DNA"/>
</dbReference>
<keyword evidence="6 10" id="KW-0812">Transmembrane</keyword>
<dbReference type="NCBIfam" id="NF007130">
    <property type="entry name" value="PRK09575.1"/>
    <property type="match status" value="1"/>
</dbReference>
<evidence type="ECO:0000256" key="4">
    <source>
        <dbReference type="ARBA" id="ARBA00022448"/>
    </source>
</evidence>
<keyword evidence="8 10" id="KW-0472">Membrane</keyword>
<keyword evidence="4" id="KW-0813">Transport</keyword>
<keyword evidence="7 10" id="KW-1133">Transmembrane helix</keyword>
<dbReference type="Pfam" id="PF01554">
    <property type="entry name" value="MatE"/>
    <property type="match status" value="2"/>
</dbReference>
<reference evidence="11 12" key="1">
    <citation type="submission" date="2019-03" db="EMBL/GenBank/DDBJ databases">
        <title>Genomic Encyclopedia of Type Strains, Phase IV (KMG-IV): sequencing the most valuable type-strain genomes for metagenomic binning, comparative biology and taxonomic classification.</title>
        <authorList>
            <person name="Goeker M."/>
        </authorList>
    </citation>
    <scope>NUCLEOTIDE SEQUENCE [LARGE SCALE GENOMIC DNA]</scope>
    <source>
        <strain evidence="11 12">DSM 5604</strain>
    </source>
</reference>
<dbReference type="PANTHER" id="PTHR43823">
    <property type="entry name" value="SPORULATION PROTEIN YKVU"/>
    <property type="match status" value="1"/>
</dbReference>
<proteinExistence type="inferred from homology"/>
<dbReference type="AlphaFoldDB" id="A0A4R6XA00"/>
<keyword evidence="5" id="KW-1003">Cell membrane</keyword>
<feature type="transmembrane region" description="Helical" evidence="10">
    <location>
        <begin position="56"/>
        <end position="78"/>
    </location>
</feature>
<feature type="transmembrane region" description="Helical" evidence="10">
    <location>
        <begin position="414"/>
        <end position="434"/>
    </location>
</feature>
<dbReference type="RefSeq" id="WP_133559522.1">
    <property type="nucleotide sequence ID" value="NZ_SNZA01000001.1"/>
</dbReference>
<dbReference type="GO" id="GO:0005886">
    <property type="term" value="C:plasma membrane"/>
    <property type="evidence" value="ECO:0007669"/>
    <property type="project" value="UniProtKB-SubCell"/>
</dbReference>
<dbReference type="InterPro" id="IPR048279">
    <property type="entry name" value="MdtK-like"/>
</dbReference>
<feature type="transmembrane region" description="Helical" evidence="10">
    <location>
        <begin position="387"/>
        <end position="408"/>
    </location>
</feature>
<dbReference type="InterPro" id="IPR002528">
    <property type="entry name" value="MATE_fam"/>
</dbReference>
<accession>A0A4R6XA00</accession>
<dbReference type="InterPro" id="IPR045070">
    <property type="entry name" value="MATE_MepA-like"/>
</dbReference>
<gene>
    <name evidence="11" type="ORF">C8D85_0228</name>
</gene>
<feature type="transmembrane region" description="Helical" evidence="10">
    <location>
        <begin position="165"/>
        <end position="183"/>
    </location>
</feature>
<dbReference type="OrthoDB" id="9811110at2"/>
<dbReference type="GO" id="GO:0042910">
    <property type="term" value="F:xenobiotic transmembrane transporter activity"/>
    <property type="evidence" value="ECO:0007669"/>
    <property type="project" value="InterPro"/>
</dbReference>
<evidence type="ECO:0000256" key="7">
    <source>
        <dbReference type="ARBA" id="ARBA00022989"/>
    </source>
</evidence>
<organism evidence="11 12">
    <name type="scientific">Marinomonas communis</name>
    <dbReference type="NCBI Taxonomy" id="28254"/>
    <lineage>
        <taxon>Bacteria</taxon>
        <taxon>Pseudomonadati</taxon>
        <taxon>Pseudomonadota</taxon>
        <taxon>Gammaproteobacteria</taxon>
        <taxon>Oceanospirillales</taxon>
        <taxon>Oceanospirillaceae</taxon>
        <taxon>Marinomonas</taxon>
    </lineage>
</organism>
<feature type="transmembrane region" description="Helical" evidence="10">
    <location>
        <begin position="16"/>
        <end position="36"/>
    </location>
</feature>
<keyword evidence="9" id="KW-0046">Antibiotic resistance</keyword>
<protein>
    <recommendedName>
        <fullName evidence="3">Multidrug export protein MepA</fullName>
    </recommendedName>
</protein>
<feature type="transmembrane region" description="Helical" evidence="10">
    <location>
        <begin position="315"/>
        <end position="335"/>
    </location>
</feature>
<sequence length="456" mass="49031">MEHASLSLTGSVQRTFWRFAIPSVAGMLVNGLYQVIDGLFVGHYVGANGLAAMNLAWPILGLIIGFGILVGMGGGAIMSQQRGAGDEAKASSSLTASLWLILLLSIVSSGYLALSGSQLLTLQGAEATAYQWALDYISVFQWGAIMTIASGALPMLVRNDDRPNLATLLLGIGALLNIVLDYLMLGHWNLGLKGAAIATVISQATVAVFALLYFCSNKASIRLALEFINLKQLMQVLKTGSSGLVMFLYFSFIVAAHNTLLLKYGSVEYVSAFAIINYIALLYYLIAEGLANGIQPPVSYYYGAKQPKHIKTTMILALKIVLGLGLCTTLIANIFSEQLIGLFTTEQTGLVQITIEGMRLHLFALCLDGFLFVASVYFLSVGQNREAMLVALGNIVIQIPFLLAFPAVLGTQGIWLALPLSNVVLSIIVAPILIRSLSHRSEPVVEMKTKQGLPFF</sequence>
<dbReference type="GO" id="GO:0015297">
    <property type="term" value="F:antiporter activity"/>
    <property type="evidence" value="ECO:0007669"/>
    <property type="project" value="InterPro"/>
</dbReference>
<feature type="transmembrane region" description="Helical" evidence="10">
    <location>
        <begin position="360"/>
        <end position="380"/>
    </location>
</feature>
<comment type="subcellular location">
    <subcellularLocation>
        <location evidence="1">Cell inner membrane</location>
        <topology evidence="1">Multi-pass membrane protein</topology>
    </subcellularLocation>
</comment>
<evidence type="ECO:0000313" key="12">
    <source>
        <dbReference type="Proteomes" id="UP000295729"/>
    </source>
</evidence>
<evidence type="ECO:0000256" key="9">
    <source>
        <dbReference type="ARBA" id="ARBA00023251"/>
    </source>
</evidence>
<dbReference type="PIRSF" id="PIRSF006603">
    <property type="entry name" value="DinF"/>
    <property type="match status" value="1"/>
</dbReference>
<keyword evidence="12" id="KW-1185">Reference proteome</keyword>
<evidence type="ECO:0000256" key="2">
    <source>
        <dbReference type="ARBA" id="ARBA00008417"/>
    </source>
</evidence>
<comment type="similarity">
    <text evidence="2">Belongs to the multi antimicrobial extrusion (MATE) (TC 2.A.66.1) family. MepA subfamily.</text>
</comment>
<feature type="transmembrane region" description="Helical" evidence="10">
    <location>
        <begin position="269"/>
        <end position="286"/>
    </location>
</feature>
<evidence type="ECO:0000256" key="10">
    <source>
        <dbReference type="SAM" id="Phobius"/>
    </source>
</evidence>
<feature type="transmembrane region" description="Helical" evidence="10">
    <location>
        <begin position="236"/>
        <end position="257"/>
    </location>
</feature>
<evidence type="ECO:0000256" key="3">
    <source>
        <dbReference type="ARBA" id="ARBA00022106"/>
    </source>
</evidence>
<evidence type="ECO:0000256" key="8">
    <source>
        <dbReference type="ARBA" id="ARBA00023136"/>
    </source>
</evidence>
<dbReference type="InterPro" id="IPR051327">
    <property type="entry name" value="MATE_MepA_subfamily"/>
</dbReference>
<feature type="transmembrane region" description="Helical" evidence="10">
    <location>
        <begin position="133"/>
        <end position="153"/>
    </location>
</feature>
<evidence type="ECO:0000313" key="11">
    <source>
        <dbReference type="EMBL" id="TDR14879.1"/>
    </source>
</evidence>
<feature type="transmembrane region" description="Helical" evidence="10">
    <location>
        <begin position="90"/>
        <end position="113"/>
    </location>
</feature>
<evidence type="ECO:0000256" key="6">
    <source>
        <dbReference type="ARBA" id="ARBA00022692"/>
    </source>
</evidence>